<evidence type="ECO:0000256" key="1">
    <source>
        <dbReference type="SAM" id="Phobius"/>
    </source>
</evidence>
<protein>
    <submittedName>
        <fullName evidence="2">Uncharacterized protein</fullName>
    </submittedName>
</protein>
<proteinExistence type="evidence at transcript level"/>
<accession>I3S527</accession>
<sequence length="126" mass="13906">MAATPYISASEHRQKPLPSLSGGVEAFTVSNGGTMILPLPPLLLLFQLPVIFLMVINKEARREAMVAFMLVSQIYPDLLKKRKKEKSRVEGDGAEFLWFGILPNSKQTQNYHGGFVGSNWQGSSPS</sequence>
<evidence type="ECO:0000313" key="2">
    <source>
        <dbReference type="EMBL" id="AFK35369.1"/>
    </source>
</evidence>
<keyword evidence="1" id="KW-0812">Transmembrane</keyword>
<name>I3S527_LOTJA</name>
<dbReference type="EMBL" id="BT135574">
    <property type="protein sequence ID" value="AFK35369.1"/>
    <property type="molecule type" value="mRNA"/>
</dbReference>
<organism evidence="2">
    <name type="scientific">Lotus japonicus</name>
    <name type="common">Lotus corniculatus var. japonicus</name>
    <dbReference type="NCBI Taxonomy" id="34305"/>
    <lineage>
        <taxon>Eukaryota</taxon>
        <taxon>Viridiplantae</taxon>
        <taxon>Streptophyta</taxon>
        <taxon>Embryophyta</taxon>
        <taxon>Tracheophyta</taxon>
        <taxon>Spermatophyta</taxon>
        <taxon>Magnoliopsida</taxon>
        <taxon>eudicotyledons</taxon>
        <taxon>Gunneridae</taxon>
        <taxon>Pentapetalae</taxon>
        <taxon>rosids</taxon>
        <taxon>fabids</taxon>
        <taxon>Fabales</taxon>
        <taxon>Fabaceae</taxon>
        <taxon>Papilionoideae</taxon>
        <taxon>50 kb inversion clade</taxon>
        <taxon>NPAAA clade</taxon>
        <taxon>Hologalegina</taxon>
        <taxon>robinioid clade</taxon>
        <taxon>Loteae</taxon>
        <taxon>Lotus</taxon>
    </lineage>
</organism>
<keyword evidence="1" id="KW-0472">Membrane</keyword>
<keyword evidence="1" id="KW-1133">Transmembrane helix</keyword>
<reference evidence="2" key="1">
    <citation type="submission" date="2012-05" db="EMBL/GenBank/DDBJ databases">
        <authorList>
            <person name="Krishnakumar V."/>
            <person name="Cheung F."/>
            <person name="Xiao Y."/>
            <person name="Chan A."/>
            <person name="Moskal W.A."/>
            <person name="Town C.D."/>
        </authorList>
    </citation>
    <scope>NUCLEOTIDE SEQUENCE</scope>
</reference>
<dbReference type="AlphaFoldDB" id="I3S527"/>
<feature type="transmembrane region" description="Helical" evidence="1">
    <location>
        <begin position="35"/>
        <end position="56"/>
    </location>
</feature>